<comment type="caution">
    <text evidence="1">The sequence shown here is derived from an EMBL/GenBank/DDBJ whole genome shotgun (WGS) entry which is preliminary data.</text>
</comment>
<accession>C8PIX1</accession>
<evidence type="ECO:0000313" key="2">
    <source>
        <dbReference type="Proteomes" id="UP000005709"/>
    </source>
</evidence>
<organism evidence="1 2">
    <name type="scientific">Campylobacter gracilis RM3268</name>
    <dbReference type="NCBI Taxonomy" id="553220"/>
    <lineage>
        <taxon>Bacteria</taxon>
        <taxon>Pseudomonadati</taxon>
        <taxon>Campylobacterota</taxon>
        <taxon>Epsilonproteobacteria</taxon>
        <taxon>Campylobacterales</taxon>
        <taxon>Campylobacteraceae</taxon>
        <taxon>Campylobacter</taxon>
    </lineage>
</organism>
<dbReference type="AlphaFoldDB" id="C8PIX1"/>
<sequence length="46" mass="5315">MAKLKACANIFRGKKLLRSLVKFKKPRKNIKFLRGKQAIKARKSSI</sequence>
<proteinExistence type="predicted"/>
<gene>
    <name evidence="1" type="ORF">CAMGR0001_1171</name>
</gene>
<evidence type="ECO:0000313" key="1">
    <source>
        <dbReference type="EMBL" id="EEV16876.1"/>
    </source>
</evidence>
<keyword evidence="2" id="KW-1185">Reference proteome</keyword>
<dbReference type="EMBL" id="ACYG01000027">
    <property type="protein sequence ID" value="EEV16876.1"/>
    <property type="molecule type" value="Genomic_DNA"/>
</dbReference>
<protein>
    <submittedName>
        <fullName evidence="1">Uncharacterized protein</fullName>
    </submittedName>
</protein>
<name>C8PIX1_9BACT</name>
<reference evidence="1 2" key="1">
    <citation type="submission" date="2009-07" db="EMBL/GenBank/DDBJ databases">
        <authorList>
            <person name="Madupu R."/>
            <person name="Sebastian Y."/>
            <person name="Durkin A.S."/>
            <person name="Torralba M."/>
            <person name="Methe B."/>
            <person name="Sutton G.G."/>
            <person name="Strausberg R.L."/>
            <person name="Nelson K.E."/>
        </authorList>
    </citation>
    <scope>NUCLEOTIDE SEQUENCE [LARGE SCALE GENOMIC DNA]</scope>
    <source>
        <strain evidence="1 2">RM3268</strain>
    </source>
</reference>
<dbReference type="Proteomes" id="UP000005709">
    <property type="component" value="Unassembled WGS sequence"/>
</dbReference>